<gene>
    <name evidence="2" type="ORF">DA73_0400000015</name>
</gene>
<reference evidence="2" key="1">
    <citation type="journal article" date="2015" name="Genome Announc.">
        <title>Draft Genome Sequence of Tolypothrix boutellei Strain VB521301.</title>
        <authorList>
            <person name="Chandrababunaidu M.M."/>
            <person name="Singh D."/>
            <person name="Sen D."/>
            <person name="Bhan S."/>
            <person name="Das S."/>
            <person name="Gupta A."/>
            <person name="Adhikary S.P."/>
            <person name="Tripathy S."/>
        </authorList>
    </citation>
    <scope>NUCLEOTIDE SEQUENCE</scope>
    <source>
        <strain evidence="2">VB521301</strain>
    </source>
</reference>
<keyword evidence="3" id="KW-1185">Reference proteome</keyword>
<name>A0A8S9SXI4_9CYAN</name>
<evidence type="ECO:0000256" key="1">
    <source>
        <dbReference type="SAM" id="MobiDB-lite"/>
    </source>
</evidence>
<evidence type="ECO:0000313" key="2">
    <source>
        <dbReference type="EMBL" id="KAF3884062.1"/>
    </source>
</evidence>
<dbReference type="Proteomes" id="UP000029738">
    <property type="component" value="Unassembled WGS sequence"/>
</dbReference>
<evidence type="ECO:0000313" key="3">
    <source>
        <dbReference type="Proteomes" id="UP000029738"/>
    </source>
</evidence>
<comment type="caution">
    <text evidence="2">The sequence shown here is derived from an EMBL/GenBank/DDBJ whole genome shotgun (WGS) entry which is preliminary data.</text>
</comment>
<protein>
    <submittedName>
        <fullName evidence="2">Uncharacterized protein</fullName>
    </submittedName>
</protein>
<dbReference type="AlphaFoldDB" id="A0A8S9SXI4"/>
<proteinExistence type="predicted"/>
<organism evidence="2 3">
    <name type="scientific">Tolypothrix bouteillei VB521301</name>
    <dbReference type="NCBI Taxonomy" id="1479485"/>
    <lineage>
        <taxon>Bacteria</taxon>
        <taxon>Bacillati</taxon>
        <taxon>Cyanobacteriota</taxon>
        <taxon>Cyanophyceae</taxon>
        <taxon>Nostocales</taxon>
        <taxon>Tolypothrichaceae</taxon>
        <taxon>Tolypothrix</taxon>
    </lineage>
</organism>
<feature type="region of interest" description="Disordered" evidence="1">
    <location>
        <begin position="81"/>
        <end position="100"/>
    </location>
</feature>
<dbReference type="RefSeq" id="WP_038092360.1">
    <property type="nucleotide sequence ID" value="NZ_JHEG04000001.1"/>
</dbReference>
<accession>A0A8S9SXI4</accession>
<dbReference type="EMBL" id="JHEG04000001">
    <property type="protein sequence ID" value="KAF3884062.1"/>
    <property type="molecule type" value="Genomic_DNA"/>
</dbReference>
<sequence length="222" mass="24431">MAEFNGTEFNNFAKRLQSALKRRNISVSLSQIKESISALIASCGNRLTEEVQHVCLDSLIRKYQSSSLVEPESVIEPVIYESEEASSDSTTDSRAIVQSERQTRDLVSSKASSMGIVLSEADIVAIANQLDYQVDSSVEDVIAEAEALLIAYADHVKQQSKQKVTAMINRVYSHVGDNNTEVSQHLSEGLQQFASDLGVSQQEFKRQAKQALSCLRISKNSA</sequence>
<reference evidence="2" key="2">
    <citation type="submission" date="2019-11" db="EMBL/GenBank/DDBJ databases">
        <title>Improved Assembly of Tolypothrix boutellei genome.</title>
        <authorList>
            <person name="Sarangi A.N."/>
            <person name="Mukherjee M."/>
            <person name="Ghosh S."/>
            <person name="Singh D."/>
            <person name="Das A."/>
            <person name="Kant S."/>
            <person name="Prusty A."/>
            <person name="Tripathy S."/>
        </authorList>
    </citation>
    <scope>NUCLEOTIDE SEQUENCE</scope>
    <source>
        <strain evidence="2">VB521301</strain>
    </source>
</reference>